<evidence type="ECO:0000259" key="4">
    <source>
        <dbReference type="Pfam" id="PF07701"/>
    </source>
</evidence>
<name>A0A5J5CE50_9PERO</name>
<dbReference type="Proteomes" id="UP000327493">
    <property type="component" value="Unassembled WGS sequence"/>
</dbReference>
<dbReference type="GO" id="GO:0004383">
    <property type="term" value="F:guanylate cyclase activity"/>
    <property type="evidence" value="ECO:0007669"/>
    <property type="project" value="UniProtKB-EC"/>
</dbReference>
<proteinExistence type="predicted"/>
<feature type="domain" description="Haem NO binding associated" evidence="4">
    <location>
        <begin position="1"/>
        <end position="81"/>
    </location>
</feature>
<evidence type="ECO:0000313" key="5">
    <source>
        <dbReference type="EMBL" id="KAA8578721.1"/>
    </source>
</evidence>
<sequence>MLWMESLGCMLYLCSPKLRSLQELQDVGLHLADWPSTMSPETWFFSTSNVLQRWSSPISWRGKKEELRILSQHLEAEKRRQRLCCMPCCHAT</sequence>
<evidence type="ECO:0000313" key="6">
    <source>
        <dbReference type="Proteomes" id="UP000327493"/>
    </source>
</evidence>
<keyword evidence="6" id="KW-1185">Reference proteome</keyword>
<dbReference type="Pfam" id="PF07701">
    <property type="entry name" value="HNOBA"/>
    <property type="match status" value="1"/>
</dbReference>
<comment type="caution">
    <text evidence="5">The sequence shown here is derived from an EMBL/GenBank/DDBJ whole genome shotgun (WGS) entry which is preliminary data.</text>
</comment>
<reference evidence="5 6" key="1">
    <citation type="submission" date="2019-08" db="EMBL/GenBank/DDBJ databases">
        <title>A chromosome-level genome assembly, high-density linkage maps, and genome scans reveal the genomic architecture of hybrid incompatibilities underlying speciation via character displacement in darters (Percidae: Etheostominae).</title>
        <authorList>
            <person name="Moran R.L."/>
            <person name="Catchen J.M."/>
            <person name="Fuller R.C."/>
        </authorList>
    </citation>
    <scope>NUCLEOTIDE SEQUENCE [LARGE SCALE GENOMIC DNA]</scope>
    <source>
        <strain evidence="5">EspeVRDwgs_2016</strain>
        <tissue evidence="5">Muscle</tissue>
    </source>
</reference>
<organism evidence="5 6">
    <name type="scientific">Etheostoma spectabile</name>
    <name type="common">orangethroat darter</name>
    <dbReference type="NCBI Taxonomy" id="54343"/>
    <lineage>
        <taxon>Eukaryota</taxon>
        <taxon>Metazoa</taxon>
        <taxon>Chordata</taxon>
        <taxon>Craniata</taxon>
        <taxon>Vertebrata</taxon>
        <taxon>Euteleostomi</taxon>
        <taxon>Actinopterygii</taxon>
        <taxon>Neopterygii</taxon>
        <taxon>Teleostei</taxon>
        <taxon>Neoteleostei</taxon>
        <taxon>Acanthomorphata</taxon>
        <taxon>Eupercaria</taxon>
        <taxon>Perciformes</taxon>
        <taxon>Percoidei</taxon>
        <taxon>Percidae</taxon>
        <taxon>Etheostomatinae</taxon>
        <taxon>Etheostoma</taxon>
    </lineage>
</organism>
<dbReference type="Gene3D" id="3.30.450.260">
    <property type="entry name" value="Haem NO binding associated domain"/>
    <property type="match status" value="1"/>
</dbReference>
<keyword evidence="3" id="KW-0141">cGMP biosynthesis</keyword>
<evidence type="ECO:0000256" key="3">
    <source>
        <dbReference type="ARBA" id="ARBA00023293"/>
    </source>
</evidence>
<gene>
    <name evidence="5" type="ORF">FQN60_018694</name>
</gene>
<accession>A0A5J5CE50</accession>
<dbReference type="InterPro" id="IPR042463">
    <property type="entry name" value="HNOB_dom_associated_sf"/>
</dbReference>
<protein>
    <recommendedName>
        <fullName evidence="1">guanylate cyclase</fullName>
        <ecNumber evidence="1">4.6.1.2</ecNumber>
    </recommendedName>
</protein>
<dbReference type="EMBL" id="VOFY01000252">
    <property type="protein sequence ID" value="KAA8578721.1"/>
    <property type="molecule type" value="Genomic_DNA"/>
</dbReference>
<keyword evidence="2" id="KW-0547">Nucleotide-binding</keyword>
<dbReference type="InterPro" id="IPR011645">
    <property type="entry name" value="HNOB_dom_associated"/>
</dbReference>
<evidence type="ECO:0000256" key="1">
    <source>
        <dbReference type="ARBA" id="ARBA00012202"/>
    </source>
</evidence>
<dbReference type="EC" id="4.6.1.2" evidence="1"/>
<dbReference type="GO" id="GO:0000166">
    <property type="term" value="F:nucleotide binding"/>
    <property type="evidence" value="ECO:0007669"/>
    <property type="project" value="UniProtKB-KW"/>
</dbReference>
<evidence type="ECO:0000256" key="2">
    <source>
        <dbReference type="ARBA" id="ARBA00022741"/>
    </source>
</evidence>
<dbReference type="AlphaFoldDB" id="A0A5J5CE50"/>